<keyword evidence="2" id="KW-1185">Reference proteome</keyword>
<dbReference type="Proteomes" id="UP001203058">
    <property type="component" value="Unassembled WGS sequence"/>
</dbReference>
<dbReference type="EMBL" id="JAKZHW010000002">
    <property type="protein sequence ID" value="MCH8617358.1"/>
    <property type="molecule type" value="Genomic_DNA"/>
</dbReference>
<evidence type="ECO:0000313" key="1">
    <source>
        <dbReference type="EMBL" id="MCH8617358.1"/>
    </source>
</evidence>
<dbReference type="RefSeq" id="WP_241448223.1">
    <property type="nucleotide sequence ID" value="NZ_JAKZHW010000002.1"/>
</dbReference>
<name>A0ABS9VRF9_9SPHN</name>
<evidence type="ECO:0000313" key="2">
    <source>
        <dbReference type="Proteomes" id="UP001203058"/>
    </source>
</evidence>
<organism evidence="1 2">
    <name type="scientific">Sphingomonas telluris</name>
    <dbReference type="NCBI Taxonomy" id="2907998"/>
    <lineage>
        <taxon>Bacteria</taxon>
        <taxon>Pseudomonadati</taxon>
        <taxon>Pseudomonadota</taxon>
        <taxon>Alphaproteobacteria</taxon>
        <taxon>Sphingomonadales</taxon>
        <taxon>Sphingomonadaceae</taxon>
        <taxon>Sphingomonas</taxon>
    </lineage>
</organism>
<accession>A0ABS9VRF9</accession>
<proteinExistence type="predicted"/>
<sequence length="262" mass="29400">MLRDLHLWPNVPCSTPQQPLAAIQREWFPLPAHSGSSRTIDPLRPQLGQSRSHLFWISVNSNLRWGHVRWLWRFDRPQPRSSNGNALGKNVDVLRTGSKEALALSTLLAVILGPSGLARPLRQLLLYLGKVRLRCFRRSVVRLTHRAEPLRHHSGGFVYPPDIVAPHLPARRRADPNVSLVVGALYLKRRLVHIRNHLQADERATKGIGIILAFNTAGRPVAENGEMQESVAEVVVEFDEPKFLCGVEPTIRPDAIMPAMSP</sequence>
<gene>
    <name evidence="1" type="ORF">LZ016_14765</name>
</gene>
<comment type="caution">
    <text evidence="1">The sequence shown here is derived from an EMBL/GenBank/DDBJ whole genome shotgun (WGS) entry which is preliminary data.</text>
</comment>
<reference evidence="1 2" key="1">
    <citation type="submission" date="2022-03" db="EMBL/GenBank/DDBJ databases">
        <authorList>
            <person name="Jo J.-H."/>
            <person name="Im W.-T."/>
        </authorList>
    </citation>
    <scope>NUCLEOTIDE SEQUENCE [LARGE SCALE GENOMIC DNA]</scope>
    <source>
        <strain evidence="1 2">SM33</strain>
    </source>
</reference>
<protein>
    <submittedName>
        <fullName evidence="1">Uncharacterized protein</fullName>
    </submittedName>
</protein>